<keyword evidence="4" id="KW-1185">Reference proteome</keyword>
<proteinExistence type="predicted"/>
<evidence type="ECO:0000313" key="3">
    <source>
        <dbReference type="EMBL" id="TPG56303.1"/>
    </source>
</evidence>
<keyword evidence="2" id="KW-0732">Signal</keyword>
<gene>
    <name evidence="3" type="ORF">EAH76_01695</name>
</gene>
<evidence type="ECO:0000313" key="4">
    <source>
        <dbReference type="Proteomes" id="UP000319931"/>
    </source>
</evidence>
<name>A0A502G5X6_9SPHN</name>
<comment type="caution">
    <text evidence="3">The sequence shown here is derived from an EMBL/GenBank/DDBJ whole genome shotgun (WGS) entry which is preliminary data.</text>
</comment>
<dbReference type="OrthoDB" id="7584229at2"/>
<dbReference type="AlphaFoldDB" id="A0A502G5X6"/>
<evidence type="ECO:0000256" key="2">
    <source>
        <dbReference type="SAM" id="SignalP"/>
    </source>
</evidence>
<protein>
    <recommendedName>
        <fullName evidence="5">PEP-CTERM sorting domain-containing protein</fullName>
    </recommendedName>
</protein>
<keyword evidence="1" id="KW-0812">Transmembrane</keyword>
<keyword evidence="1" id="KW-1133">Transmembrane helix</keyword>
<feature type="signal peptide" evidence="2">
    <location>
        <begin position="1"/>
        <end position="15"/>
    </location>
</feature>
<dbReference type="Proteomes" id="UP000319931">
    <property type="component" value="Unassembled WGS sequence"/>
</dbReference>
<dbReference type="EMBL" id="RCZC01000001">
    <property type="protein sequence ID" value="TPG56303.1"/>
    <property type="molecule type" value="Genomic_DNA"/>
</dbReference>
<sequence length="62" mass="6769">MRFLIALLLASPALAAPHSGVVKVRTGPELSDIVLFVVAALGVWLVRRAMRARFAKRDTPKD</sequence>
<organism evidence="3 4">
    <name type="scientific">Sphingomonas glacialis</name>
    <dbReference type="NCBI Taxonomy" id="658225"/>
    <lineage>
        <taxon>Bacteria</taxon>
        <taxon>Pseudomonadati</taxon>
        <taxon>Pseudomonadota</taxon>
        <taxon>Alphaproteobacteria</taxon>
        <taxon>Sphingomonadales</taxon>
        <taxon>Sphingomonadaceae</taxon>
        <taxon>Sphingomonas</taxon>
    </lineage>
</organism>
<feature type="transmembrane region" description="Helical" evidence="1">
    <location>
        <begin position="31"/>
        <end position="47"/>
    </location>
</feature>
<evidence type="ECO:0008006" key="5">
    <source>
        <dbReference type="Google" id="ProtNLM"/>
    </source>
</evidence>
<reference evidence="3 4" key="1">
    <citation type="journal article" date="2019" name="Environ. Microbiol.">
        <title>Species interactions and distinct microbial communities in high Arctic permafrost affected cryosols are associated with the CH4 and CO2 gas fluxes.</title>
        <authorList>
            <person name="Altshuler I."/>
            <person name="Hamel J."/>
            <person name="Turney S."/>
            <person name="Magnuson E."/>
            <person name="Levesque R."/>
            <person name="Greer C."/>
            <person name="Whyte L.G."/>
        </authorList>
    </citation>
    <scope>NUCLEOTIDE SEQUENCE [LARGE SCALE GENOMIC DNA]</scope>
    <source>
        <strain evidence="3 4">E6.1</strain>
    </source>
</reference>
<dbReference type="RefSeq" id="WP_140847150.1">
    <property type="nucleotide sequence ID" value="NZ_RCZC01000001.1"/>
</dbReference>
<accession>A0A502G5X6</accession>
<evidence type="ECO:0000256" key="1">
    <source>
        <dbReference type="SAM" id="Phobius"/>
    </source>
</evidence>
<keyword evidence="1" id="KW-0472">Membrane</keyword>
<feature type="chain" id="PRO_5021354925" description="PEP-CTERM sorting domain-containing protein" evidence="2">
    <location>
        <begin position="16"/>
        <end position="62"/>
    </location>
</feature>